<dbReference type="AlphaFoldDB" id="A0A3S5ATL1"/>
<dbReference type="Proteomes" id="UP000784294">
    <property type="component" value="Unassembled WGS sequence"/>
</dbReference>
<gene>
    <name evidence="2" type="ORF">PXEA_LOCUS25154</name>
</gene>
<dbReference type="EMBL" id="CAAALY010125584">
    <property type="protein sequence ID" value="VEL31714.1"/>
    <property type="molecule type" value="Genomic_DNA"/>
</dbReference>
<sequence length="189" mass="20421">MPSIIHEFVTNSALSNLLTQKVLQMKRQMEAKEKGQQLPLQAPLPLQQAQQKQPGPSQQIPLMMHQQQQPPSALIISSQLIPSIGASSNQQQQQQEQQQPLSASQPVTPTSSTLSFIGNGSLICSGPLADQTDAGVSVGHTQPITSFGSTDTSGQQRSSAVTKEVPLLVSVILLKNYYLFLSLLAERLI</sequence>
<feature type="region of interest" description="Disordered" evidence="1">
    <location>
        <begin position="86"/>
        <end position="111"/>
    </location>
</feature>
<evidence type="ECO:0000256" key="1">
    <source>
        <dbReference type="SAM" id="MobiDB-lite"/>
    </source>
</evidence>
<name>A0A3S5ATL1_9PLAT</name>
<keyword evidence="3" id="KW-1185">Reference proteome</keyword>
<accession>A0A3S5ATL1</accession>
<protein>
    <submittedName>
        <fullName evidence="2">Uncharacterized protein</fullName>
    </submittedName>
</protein>
<evidence type="ECO:0000313" key="2">
    <source>
        <dbReference type="EMBL" id="VEL31714.1"/>
    </source>
</evidence>
<feature type="compositionally biased region" description="Polar residues" evidence="1">
    <location>
        <begin position="100"/>
        <end position="111"/>
    </location>
</feature>
<comment type="caution">
    <text evidence="2">The sequence shown here is derived from an EMBL/GenBank/DDBJ whole genome shotgun (WGS) entry which is preliminary data.</text>
</comment>
<evidence type="ECO:0000313" key="3">
    <source>
        <dbReference type="Proteomes" id="UP000784294"/>
    </source>
</evidence>
<organism evidence="2 3">
    <name type="scientific">Protopolystoma xenopodis</name>
    <dbReference type="NCBI Taxonomy" id="117903"/>
    <lineage>
        <taxon>Eukaryota</taxon>
        <taxon>Metazoa</taxon>
        <taxon>Spiralia</taxon>
        <taxon>Lophotrochozoa</taxon>
        <taxon>Platyhelminthes</taxon>
        <taxon>Monogenea</taxon>
        <taxon>Polyopisthocotylea</taxon>
        <taxon>Polystomatidea</taxon>
        <taxon>Polystomatidae</taxon>
        <taxon>Protopolystoma</taxon>
    </lineage>
</organism>
<proteinExistence type="predicted"/>
<reference evidence="2" key="1">
    <citation type="submission" date="2018-11" db="EMBL/GenBank/DDBJ databases">
        <authorList>
            <consortium name="Pathogen Informatics"/>
        </authorList>
    </citation>
    <scope>NUCLEOTIDE SEQUENCE</scope>
</reference>
<feature type="compositionally biased region" description="Low complexity" evidence="1">
    <location>
        <begin position="90"/>
        <end position="99"/>
    </location>
</feature>